<dbReference type="InterPro" id="IPR011701">
    <property type="entry name" value="MFS"/>
</dbReference>
<feature type="transmembrane region" description="Helical" evidence="6">
    <location>
        <begin position="371"/>
        <end position="394"/>
    </location>
</feature>
<evidence type="ECO:0000256" key="5">
    <source>
        <dbReference type="SAM" id="MobiDB-lite"/>
    </source>
</evidence>
<organism evidence="8 9">
    <name type="scientific">Nocardia terpenica</name>
    <dbReference type="NCBI Taxonomy" id="455432"/>
    <lineage>
        <taxon>Bacteria</taxon>
        <taxon>Bacillati</taxon>
        <taxon>Actinomycetota</taxon>
        <taxon>Actinomycetes</taxon>
        <taxon>Mycobacteriales</taxon>
        <taxon>Nocardiaceae</taxon>
        <taxon>Nocardia</taxon>
    </lineage>
</organism>
<comment type="subcellular location">
    <subcellularLocation>
        <location evidence="1">Cell membrane</location>
        <topology evidence="1">Multi-pass membrane protein</topology>
    </subcellularLocation>
</comment>
<feature type="transmembrane region" description="Helical" evidence="6">
    <location>
        <begin position="437"/>
        <end position="460"/>
    </location>
</feature>
<feature type="compositionally biased region" description="Basic and acidic residues" evidence="5">
    <location>
        <begin position="28"/>
        <end position="56"/>
    </location>
</feature>
<evidence type="ECO:0000313" key="8">
    <source>
        <dbReference type="EMBL" id="QIS19733.1"/>
    </source>
</evidence>
<feature type="compositionally biased region" description="Basic and acidic residues" evidence="5">
    <location>
        <begin position="10"/>
        <end position="19"/>
    </location>
</feature>
<feature type="transmembrane region" description="Helical" evidence="6">
    <location>
        <begin position="117"/>
        <end position="137"/>
    </location>
</feature>
<sequence>MRVQGAVDPVADRPIESRRPSPGRKAQRQQDGEEHPDRHGRRCGDPVRGENERSVHAPDPIEVAADMLETVRVRELSVLSTGGLLVLLLGLLPPVMDVFIVNVALPTLSADLGGGDAQIELVVVGYGAAFAVMLVMSGRLGDRFGRRRVLAAGLAGFGLASLWCGLADSMTELIAGRVVQGAFAALIPPQVLATIRAATPQARRARAVSWYTSVSGFAATFALLIGGLLLAGDIVGMSWRAVFLVNVPIGLVVLAVIARSVPETRSESPGDLDPIGAGLLAVALLAALIPATRAAAAPWTVTLLLVVPVAAMVLWRWEIRLASSGRIPLVPPELVRTTAIRRGLLLLAPFLAVGGGFLFAFPLTMQDGFGFGPLAGGLATVPMSAAFFAVSFAVPRSLARFGTATVTAGLILQPIGLALILGVLHGSSVTPWTIAPGMALVGCGQALVIGGVNASVLAAVPAEVAGVGGGALIMVHQGAIAIGTAIVGTGYTALAAGHGHAAAFSVVIAVQIALALTLAAASRFRR</sequence>
<protein>
    <submittedName>
        <fullName evidence="8">MFS transporter</fullName>
    </submittedName>
</protein>
<feature type="transmembrane region" description="Helical" evidence="6">
    <location>
        <begin position="237"/>
        <end position="258"/>
    </location>
</feature>
<dbReference type="Pfam" id="PF07690">
    <property type="entry name" value="MFS_1"/>
    <property type="match status" value="1"/>
</dbReference>
<evidence type="ECO:0000256" key="2">
    <source>
        <dbReference type="ARBA" id="ARBA00022692"/>
    </source>
</evidence>
<feature type="region of interest" description="Disordered" evidence="5">
    <location>
        <begin position="1"/>
        <end position="58"/>
    </location>
</feature>
<reference evidence="8 9" key="1">
    <citation type="journal article" date="2019" name="ACS Chem. Biol.">
        <title>Identification and Mobilization of a Cryptic Antibiotic Biosynthesis Gene Locus from a Human-Pathogenic Nocardia Isolate.</title>
        <authorList>
            <person name="Herisse M."/>
            <person name="Ishida K."/>
            <person name="Porter J.L."/>
            <person name="Howden B."/>
            <person name="Hertweck C."/>
            <person name="Stinear T.P."/>
            <person name="Pidot S.J."/>
        </authorList>
    </citation>
    <scope>NUCLEOTIDE SEQUENCE [LARGE SCALE GENOMIC DNA]</scope>
    <source>
        <strain evidence="8 9">AUSMDU00012715</strain>
    </source>
</reference>
<feature type="transmembrane region" description="Helical" evidence="6">
    <location>
        <begin position="472"/>
        <end position="494"/>
    </location>
</feature>
<dbReference type="GO" id="GO:0022857">
    <property type="term" value="F:transmembrane transporter activity"/>
    <property type="evidence" value="ECO:0007669"/>
    <property type="project" value="InterPro"/>
</dbReference>
<keyword evidence="3 6" id="KW-1133">Transmembrane helix</keyword>
<dbReference type="PANTHER" id="PTHR42718:SF39">
    <property type="entry name" value="ACTINORHODIN TRANSPORTER-RELATED"/>
    <property type="match status" value="1"/>
</dbReference>
<keyword evidence="4 6" id="KW-0472">Membrane</keyword>
<feature type="transmembrane region" description="Helical" evidence="6">
    <location>
        <begin position="344"/>
        <end position="365"/>
    </location>
</feature>
<dbReference type="InterPro" id="IPR020846">
    <property type="entry name" value="MFS_dom"/>
</dbReference>
<proteinExistence type="predicted"/>
<dbReference type="InterPro" id="IPR036259">
    <property type="entry name" value="MFS_trans_sf"/>
</dbReference>
<evidence type="ECO:0000259" key="7">
    <source>
        <dbReference type="PROSITE" id="PS50850"/>
    </source>
</evidence>
<accession>A0A6G9Z3Z8</accession>
<dbReference type="AlphaFoldDB" id="A0A6G9Z3Z8"/>
<feature type="transmembrane region" description="Helical" evidence="6">
    <location>
        <begin position="84"/>
        <end position="105"/>
    </location>
</feature>
<feature type="transmembrane region" description="Helical" evidence="6">
    <location>
        <begin position="149"/>
        <end position="168"/>
    </location>
</feature>
<gene>
    <name evidence="8" type="ORF">F6W96_16990</name>
</gene>
<evidence type="ECO:0000256" key="4">
    <source>
        <dbReference type="ARBA" id="ARBA00023136"/>
    </source>
</evidence>
<feature type="transmembrane region" description="Helical" evidence="6">
    <location>
        <begin position="401"/>
        <end position="425"/>
    </location>
</feature>
<evidence type="ECO:0000256" key="1">
    <source>
        <dbReference type="ARBA" id="ARBA00004651"/>
    </source>
</evidence>
<dbReference type="CDD" id="cd17321">
    <property type="entry name" value="MFS_MMR_MDR_like"/>
    <property type="match status" value="1"/>
</dbReference>
<name>A0A6G9Z3Z8_9NOCA</name>
<evidence type="ECO:0000313" key="9">
    <source>
        <dbReference type="Proteomes" id="UP000500953"/>
    </source>
</evidence>
<dbReference type="EMBL" id="CP046173">
    <property type="protein sequence ID" value="QIS19733.1"/>
    <property type="molecule type" value="Genomic_DNA"/>
</dbReference>
<feature type="transmembrane region" description="Helical" evidence="6">
    <location>
        <begin position="270"/>
        <end position="290"/>
    </location>
</feature>
<feature type="transmembrane region" description="Helical" evidence="6">
    <location>
        <begin position="296"/>
        <end position="317"/>
    </location>
</feature>
<keyword evidence="2 6" id="KW-0812">Transmembrane</keyword>
<dbReference type="PANTHER" id="PTHR42718">
    <property type="entry name" value="MAJOR FACILITATOR SUPERFAMILY MULTIDRUG TRANSPORTER MFSC"/>
    <property type="match status" value="1"/>
</dbReference>
<dbReference type="Proteomes" id="UP000500953">
    <property type="component" value="Chromosome"/>
</dbReference>
<dbReference type="PROSITE" id="PS50850">
    <property type="entry name" value="MFS"/>
    <property type="match status" value="1"/>
</dbReference>
<dbReference type="Gene3D" id="1.20.1720.10">
    <property type="entry name" value="Multidrug resistance protein D"/>
    <property type="match status" value="2"/>
</dbReference>
<feature type="transmembrane region" description="Helical" evidence="6">
    <location>
        <begin position="500"/>
        <end position="521"/>
    </location>
</feature>
<feature type="transmembrane region" description="Helical" evidence="6">
    <location>
        <begin position="207"/>
        <end position="231"/>
    </location>
</feature>
<evidence type="ECO:0000256" key="6">
    <source>
        <dbReference type="SAM" id="Phobius"/>
    </source>
</evidence>
<feature type="domain" description="Major facilitator superfamily (MFS) profile" evidence="7">
    <location>
        <begin position="83"/>
        <end position="523"/>
    </location>
</feature>
<dbReference type="SUPFAM" id="SSF103473">
    <property type="entry name" value="MFS general substrate transporter"/>
    <property type="match status" value="1"/>
</dbReference>
<evidence type="ECO:0000256" key="3">
    <source>
        <dbReference type="ARBA" id="ARBA00022989"/>
    </source>
</evidence>
<dbReference type="GO" id="GO:0005886">
    <property type="term" value="C:plasma membrane"/>
    <property type="evidence" value="ECO:0007669"/>
    <property type="project" value="UniProtKB-SubCell"/>
</dbReference>
<feature type="transmembrane region" description="Helical" evidence="6">
    <location>
        <begin position="174"/>
        <end position="195"/>
    </location>
</feature>